<keyword evidence="1 2" id="KW-0597">Phosphoprotein</keyword>
<dbReference type="SUPFAM" id="SSF52172">
    <property type="entry name" value="CheY-like"/>
    <property type="match status" value="1"/>
</dbReference>
<evidence type="ECO:0000313" key="5">
    <source>
        <dbReference type="Proteomes" id="UP000008363"/>
    </source>
</evidence>
<feature type="domain" description="Response regulatory" evidence="3">
    <location>
        <begin position="6"/>
        <end position="130"/>
    </location>
</feature>
<accession>K6WRL8</accession>
<dbReference type="InterPro" id="IPR001789">
    <property type="entry name" value="Sig_transdc_resp-reg_receiver"/>
</dbReference>
<dbReference type="SMART" id="SM00448">
    <property type="entry name" value="REC"/>
    <property type="match status" value="1"/>
</dbReference>
<protein>
    <submittedName>
        <fullName evidence="4">Putative two-component response regulator</fullName>
    </submittedName>
</protein>
<name>K6WRL8_9ACTN</name>
<comment type="caution">
    <text evidence="4">The sequence shown here is derived from an EMBL/GenBank/DDBJ whole genome shotgun (WGS) entry which is preliminary data.</text>
</comment>
<dbReference type="Gene3D" id="3.40.50.2300">
    <property type="match status" value="1"/>
</dbReference>
<proteinExistence type="predicted"/>
<dbReference type="Proteomes" id="UP000008363">
    <property type="component" value="Unassembled WGS sequence"/>
</dbReference>
<sequence length="166" mass="18632">MSTAPLIVCVDDQREVGSALLRDLEPLTSHFTIVDCTSAAEAWEELEDADSHGRPIALLICDHLMPVETGVEFLTRVRSDFRFRGVHSILLTGMATQADTIEAINAAHLDRYVSKPWDPQRLLTVVEEELTRWVLESGLPTDRFEGCLAGDVIMRESWRDGTELRP</sequence>
<reference evidence="4 5" key="1">
    <citation type="submission" date="2012-08" db="EMBL/GenBank/DDBJ databases">
        <title>Whole genome shotgun sequence of Gordonia rhizosphera NBRC 16068.</title>
        <authorList>
            <person name="Takarada H."/>
            <person name="Isaki S."/>
            <person name="Hosoyama A."/>
            <person name="Tsuchikane K."/>
            <person name="Katsumata H."/>
            <person name="Baba S."/>
            <person name="Ohji S."/>
            <person name="Yamazaki S."/>
            <person name="Fujita N."/>
        </authorList>
    </citation>
    <scope>NUCLEOTIDE SEQUENCE [LARGE SCALE GENOMIC DNA]</scope>
    <source>
        <strain evidence="4 5">NBRC 16068</strain>
    </source>
</reference>
<dbReference type="PROSITE" id="PS50110">
    <property type="entry name" value="RESPONSE_REGULATORY"/>
    <property type="match status" value="1"/>
</dbReference>
<dbReference type="Pfam" id="PF00072">
    <property type="entry name" value="Response_reg"/>
    <property type="match status" value="1"/>
</dbReference>
<evidence type="ECO:0000256" key="1">
    <source>
        <dbReference type="ARBA" id="ARBA00022553"/>
    </source>
</evidence>
<keyword evidence="5" id="KW-1185">Reference proteome</keyword>
<organism evidence="4 5">
    <name type="scientific">Gordonia rhizosphera NBRC 16068</name>
    <dbReference type="NCBI Taxonomy" id="1108045"/>
    <lineage>
        <taxon>Bacteria</taxon>
        <taxon>Bacillati</taxon>
        <taxon>Actinomycetota</taxon>
        <taxon>Actinomycetes</taxon>
        <taxon>Mycobacteriales</taxon>
        <taxon>Gordoniaceae</taxon>
        <taxon>Gordonia</taxon>
    </lineage>
</organism>
<evidence type="ECO:0000259" key="3">
    <source>
        <dbReference type="PROSITE" id="PS50110"/>
    </source>
</evidence>
<dbReference type="GO" id="GO:0000160">
    <property type="term" value="P:phosphorelay signal transduction system"/>
    <property type="evidence" value="ECO:0007669"/>
    <property type="project" value="InterPro"/>
</dbReference>
<dbReference type="PANTHER" id="PTHR44591">
    <property type="entry name" value="STRESS RESPONSE REGULATOR PROTEIN 1"/>
    <property type="match status" value="1"/>
</dbReference>
<dbReference type="RefSeq" id="WP_006331146.1">
    <property type="nucleotide sequence ID" value="NZ_BAHC01000053.1"/>
</dbReference>
<dbReference type="STRING" id="1108045.GORHZ_053_00520"/>
<dbReference type="InterPro" id="IPR050595">
    <property type="entry name" value="Bact_response_regulator"/>
</dbReference>
<dbReference type="EMBL" id="BAHC01000053">
    <property type="protein sequence ID" value="GAB89199.1"/>
    <property type="molecule type" value="Genomic_DNA"/>
</dbReference>
<evidence type="ECO:0000313" key="4">
    <source>
        <dbReference type="EMBL" id="GAB89199.1"/>
    </source>
</evidence>
<dbReference type="InterPro" id="IPR011006">
    <property type="entry name" value="CheY-like_superfamily"/>
</dbReference>
<feature type="modified residue" description="4-aspartylphosphate" evidence="2">
    <location>
        <position position="62"/>
    </location>
</feature>
<evidence type="ECO:0000256" key="2">
    <source>
        <dbReference type="PROSITE-ProRule" id="PRU00169"/>
    </source>
</evidence>
<dbReference type="PANTHER" id="PTHR44591:SF3">
    <property type="entry name" value="RESPONSE REGULATORY DOMAIN-CONTAINING PROTEIN"/>
    <property type="match status" value="1"/>
</dbReference>
<dbReference type="eggNOG" id="COG0784">
    <property type="taxonomic scope" value="Bacteria"/>
</dbReference>
<gene>
    <name evidence="4" type="ORF">GORHZ_053_00520</name>
</gene>
<dbReference type="AlphaFoldDB" id="K6WRL8"/>